<sequence>MRKSSVLSGPSERPLFCGDHPAMDFLNTGAGSRGAAREWLSTGRDLLAWLDAAGLLAPEQLGVSLGDGAEELLDDVAHRARSLREWFRGFVQSHAGRPLTAADVRDLAPLNALLATDDAFRRIEAAGRPEDGRGHDHGEGAGVLRWRNRRRWRGPDVLLLPIADSIGDLLTGEDFTLVKQCEGEGCGLLFLDRTRAKSRRWCSMALCGNRAKVAAFRAKRRG</sequence>
<dbReference type="InterPro" id="IPR023286">
    <property type="entry name" value="ABATE_dom_sf"/>
</dbReference>
<dbReference type="InterPro" id="IPR010852">
    <property type="entry name" value="ABATE"/>
</dbReference>
<dbReference type="KEGG" id="azz:DEW08_07230"/>
<dbReference type="InterPro" id="IPR021005">
    <property type="entry name" value="Znf_CGNR"/>
</dbReference>
<dbReference type="Pfam" id="PF07336">
    <property type="entry name" value="ABATE"/>
    <property type="match status" value="1"/>
</dbReference>
<dbReference type="Gene3D" id="1.10.3300.10">
    <property type="entry name" value="Jann2411-like domain"/>
    <property type="match status" value="1"/>
</dbReference>
<proteinExistence type="predicted"/>
<organism evidence="2 3">
    <name type="scientific">Azospirillum thermophilum</name>
    <dbReference type="NCBI Taxonomy" id="2202148"/>
    <lineage>
        <taxon>Bacteria</taxon>
        <taxon>Pseudomonadati</taxon>
        <taxon>Pseudomonadota</taxon>
        <taxon>Alphaproteobacteria</taxon>
        <taxon>Rhodospirillales</taxon>
        <taxon>Azospirillaceae</taxon>
        <taxon>Azospirillum</taxon>
    </lineage>
</organism>
<dbReference type="SUPFAM" id="SSF160904">
    <property type="entry name" value="Jann2411-like"/>
    <property type="match status" value="1"/>
</dbReference>
<gene>
    <name evidence="2" type="ORF">DEW08_07230</name>
</gene>
<dbReference type="Pfam" id="PF11706">
    <property type="entry name" value="zf-CGNR"/>
    <property type="match status" value="1"/>
</dbReference>
<protein>
    <recommendedName>
        <fullName evidence="1">Zinc finger CGNR domain-containing protein</fullName>
    </recommendedName>
</protein>
<accession>A0A2S2CNX2</accession>
<feature type="domain" description="Zinc finger CGNR" evidence="1">
    <location>
        <begin position="178"/>
        <end position="220"/>
    </location>
</feature>
<keyword evidence="3" id="KW-1185">Reference proteome</keyword>
<dbReference type="AlphaFoldDB" id="A0A2S2CNX2"/>
<dbReference type="PANTHER" id="PTHR35525:SF3">
    <property type="entry name" value="BLL6575 PROTEIN"/>
    <property type="match status" value="1"/>
</dbReference>
<dbReference type="Proteomes" id="UP000245629">
    <property type="component" value="Chromosome 2"/>
</dbReference>
<evidence type="ECO:0000313" key="3">
    <source>
        <dbReference type="Proteomes" id="UP000245629"/>
    </source>
</evidence>
<dbReference type="EMBL" id="CP029353">
    <property type="protein sequence ID" value="AWK86070.1"/>
    <property type="molecule type" value="Genomic_DNA"/>
</dbReference>
<evidence type="ECO:0000259" key="1">
    <source>
        <dbReference type="Pfam" id="PF11706"/>
    </source>
</evidence>
<dbReference type="PANTHER" id="PTHR35525">
    <property type="entry name" value="BLL6575 PROTEIN"/>
    <property type="match status" value="1"/>
</dbReference>
<name>A0A2S2CNX2_9PROT</name>
<dbReference type="OrthoDB" id="9808437at2"/>
<evidence type="ECO:0000313" key="2">
    <source>
        <dbReference type="EMBL" id="AWK86070.1"/>
    </source>
</evidence>
<reference evidence="3" key="1">
    <citation type="submission" date="2018-05" db="EMBL/GenBank/DDBJ databases">
        <title>Azospirillum thermophila sp. nov., a novel isolated from hot spring.</title>
        <authorList>
            <person name="Zhao Z."/>
        </authorList>
    </citation>
    <scope>NUCLEOTIDE SEQUENCE [LARGE SCALE GENOMIC DNA]</scope>
    <source>
        <strain evidence="3">CFH 70021</strain>
    </source>
</reference>